<protein>
    <submittedName>
        <fullName evidence="2">Uncharacterized protein</fullName>
    </submittedName>
</protein>
<keyword evidence="1" id="KW-0732">Signal</keyword>
<accession>A0A1E7NGB5</accession>
<organism evidence="2 3">
    <name type="scientific">Kitasatospora aureofaciens</name>
    <name type="common">Streptomyces aureofaciens</name>
    <dbReference type="NCBI Taxonomy" id="1894"/>
    <lineage>
        <taxon>Bacteria</taxon>
        <taxon>Bacillati</taxon>
        <taxon>Actinomycetota</taxon>
        <taxon>Actinomycetes</taxon>
        <taxon>Kitasatosporales</taxon>
        <taxon>Streptomycetaceae</taxon>
        <taxon>Kitasatospora</taxon>
    </lineage>
</organism>
<proteinExistence type="predicted"/>
<keyword evidence="3" id="KW-1185">Reference proteome</keyword>
<evidence type="ECO:0000256" key="1">
    <source>
        <dbReference type="SAM" id="SignalP"/>
    </source>
</evidence>
<name>A0A1E7NGB5_KITAU</name>
<reference evidence="2" key="1">
    <citation type="submission" date="2016-08" db="EMBL/GenBank/DDBJ databases">
        <title>Sequencing, Assembly and Comparative Genomics of S. aureofaciens ATCC 10762.</title>
        <authorList>
            <person name="Gradnigo J.S."/>
            <person name="Johnson N."/>
            <person name="Somerville G.A."/>
        </authorList>
    </citation>
    <scope>NUCLEOTIDE SEQUENCE [LARGE SCALE GENOMIC DNA]</scope>
    <source>
        <strain evidence="2">ATCC 10762</strain>
    </source>
</reference>
<dbReference type="RefSeq" id="WP_030279441.1">
    <property type="nucleotide sequence ID" value="NZ_JBEZYR010000013.1"/>
</dbReference>
<evidence type="ECO:0000313" key="2">
    <source>
        <dbReference type="EMBL" id="OEV39714.1"/>
    </source>
</evidence>
<dbReference type="Proteomes" id="UP000037395">
    <property type="component" value="Unassembled WGS sequence"/>
</dbReference>
<feature type="chain" id="PRO_5009199117" evidence="1">
    <location>
        <begin position="30"/>
        <end position="71"/>
    </location>
</feature>
<evidence type="ECO:0000313" key="3">
    <source>
        <dbReference type="Proteomes" id="UP000037395"/>
    </source>
</evidence>
<gene>
    <name evidence="2" type="ORF">HS99_0003370</name>
</gene>
<sequence length="71" mass="7035">MITSSLARLAVLFAATAVLVLAGSAPARALPRDVTAEQCQNNGGTVQGGGYCVGATGEDEWGADIDGQGIA</sequence>
<dbReference type="AlphaFoldDB" id="A0A1E7NGB5"/>
<comment type="caution">
    <text evidence="2">The sequence shown here is derived from an EMBL/GenBank/DDBJ whole genome shotgun (WGS) entry which is preliminary data.</text>
</comment>
<feature type="signal peptide" evidence="1">
    <location>
        <begin position="1"/>
        <end position="29"/>
    </location>
</feature>
<dbReference type="EMBL" id="JPRF03000001">
    <property type="protein sequence ID" value="OEV39714.1"/>
    <property type="molecule type" value="Genomic_DNA"/>
</dbReference>